<keyword evidence="1" id="KW-0436">Ligase</keyword>
<dbReference type="InterPro" id="IPR050237">
    <property type="entry name" value="ATP-dep_AMP-bd_enzyme"/>
</dbReference>
<proteinExistence type="predicted"/>
<gene>
    <name evidence="3" type="ORF">CCO03_13985</name>
</gene>
<dbReference type="InterPro" id="IPR045851">
    <property type="entry name" value="AMP-bd_C_sf"/>
</dbReference>
<dbReference type="PANTHER" id="PTHR43767">
    <property type="entry name" value="LONG-CHAIN-FATTY-ACID--COA LIGASE"/>
    <property type="match status" value="1"/>
</dbReference>
<dbReference type="EMBL" id="CP021455">
    <property type="protein sequence ID" value="ARU05647.1"/>
    <property type="molecule type" value="Genomic_DNA"/>
</dbReference>
<accession>A0A1Y0EPT1</accession>
<dbReference type="GO" id="GO:0016874">
    <property type="term" value="F:ligase activity"/>
    <property type="evidence" value="ECO:0007669"/>
    <property type="project" value="UniProtKB-KW"/>
</dbReference>
<reference evidence="3 4" key="1">
    <citation type="submission" date="2017-05" db="EMBL/GenBank/DDBJ databases">
        <authorList>
            <person name="Song R."/>
            <person name="Chenine A.L."/>
            <person name="Ruprecht R.M."/>
        </authorList>
    </citation>
    <scope>NUCLEOTIDE SEQUENCE [LARGE SCALE GENOMIC DNA]</scope>
    <source>
        <strain evidence="3 4">DSM 26136</strain>
    </source>
</reference>
<protein>
    <recommendedName>
        <fullName evidence="2">AMP-dependent synthetase/ligase domain-containing protein</fullName>
    </recommendedName>
</protein>
<dbReference type="Proteomes" id="UP000196138">
    <property type="component" value="Chromosome"/>
</dbReference>
<dbReference type="Pfam" id="PF00501">
    <property type="entry name" value="AMP-binding"/>
    <property type="match status" value="1"/>
</dbReference>
<dbReference type="Gene3D" id="3.30.300.30">
    <property type="match status" value="1"/>
</dbReference>
<dbReference type="SUPFAM" id="SSF56801">
    <property type="entry name" value="Acetyl-CoA synthetase-like"/>
    <property type="match status" value="1"/>
</dbReference>
<organism evidence="3 4">
    <name type="scientific">Comamonas serinivorans</name>
    <dbReference type="NCBI Taxonomy" id="1082851"/>
    <lineage>
        <taxon>Bacteria</taxon>
        <taxon>Pseudomonadati</taxon>
        <taxon>Pseudomonadota</taxon>
        <taxon>Betaproteobacteria</taxon>
        <taxon>Burkholderiales</taxon>
        <taxon>Comamonadaceae</taxon>
        <taxon>Comamonas</taxon>
    </lineage>
</organism>
<keyword evidence="4" id="KW-1185">Reference proteome</keyword>
<dbReference type="OrthoDB" id="9766486at2"/>
<evidence type="ECO:0000313" key="3">
    <source>
        <dbReference type="EMBL" id="ARU05647.1"/>
    </source>
</evidence>
<evidence type="ECO:0000313" key="4">
    <source>
        <dbReference type="Proteomes" id="UP000196138"/>
    </source>
</evidence>
<evidence type="ECO:0000259" key="2">
    <source>
        <dbReference type="Pfam" id="PF00501"/>
    </source>
</evidence>
<name>A0A1Y0EPT1_9BURK</name>
<dbReference type="Gene3D" id="3.40.50.12780">
    <property type="entry name" value="N-terminal domain of ligase-like"/>
    <property type="match status" value="1"/>
</dbReference>
<evidence type="ECO:0000256" key="1">
    <source>
        <dbReference type="ARBA" id="ARBA00022598"/>
    </source>
</evidence>
<feature type="domain" description="AMP-dependent synthetase/ligase" evidence="2">
    <location>
        <begin position="16"/>
        <end position="321"/>
    </location>
</feature>
<dbReference type="PANTHER" id="PTHR43767:SF8">
    <property type="entry name" value="LONG-CHAIN-FATTY-ACID--COA LIGASE"/>
    <property type="match status" value="1"/>
</dbReference>
<dbReference type="KEGG" id="cser:CCO03_13985"/>
<dbReference type="RefSeq" id="WP_087282021.1">
    <property type="nucleotide sequence ID" value="NZ_CP021455.1"/>
</dbReference>
<dbReference type="InterPro" id="IPR000873">
    <property type="entry name" value="AMP-dep_synth/lig_dom"/>
</dbReference>
<dbReference type="InterPro" id="IPR042099">
    <property type="entry name" value="ANL_N_sf"/>
</dbReference>
<sequence length="484" mass="51479">MTDSTWPLCTHAADQALIASEHGAITAGDFVARARALAAHLPVGAPVLNVSQSHFGFSLGLAAALLRGCISLMPPNFAPETVRLMQRVAPQAQVDLHHWSGRQATGALAHVAPGDIVCLHDGGDHPADLPTLDLRPWLSTRPQPCTGPFTMPRIAGDQLAALVFTSGSTGEPSGHRKTWGKLVLNARSAQTRLAWAPGSLVATVPPQHMYGFESSVLLALHGGHAMWHGKPMLPADIAHALAAAPAPRCLISTPWHLSLVLEALDNGLSLPPVADVLSATAPLSGELAQRIEDRLGAPVHEIYGSTETGQIATHRTVRSSDWQLLDGVRLSLEHQDGEDVAWVSDGHIEGRVPLADMVTQLDDGHFRLIGRRADMVNIAGKRHSIAALNAIVQRLPGVKDGAFFDPGNQPDAAGADTQVQRLCAFVVAPGLDAKAVTQALRAHIDPVFLPRPLWLLDSLPRNATSKLPRSALQALHARLTQRPG</sequence>
<dbReference type="AlphaFoldDB" id="A0A1Y0EPT1"/>